<dbReference type="GO" id="GO:0046872">
    <property type="term" value="F:metal ion binding"/>
    <property type="evidence" value="ECO:0007669"/>
    <property type="project" value="UniProtKB-KW"/>
</dbReference>
<dbReference type="Gene3D" id="2.60.120.10">
    <property type="entry name" value="Jelly Rolls"/>
    <property type="match status" value="1"/>
</dbReference>
<accession>A0A3E1Y8B2</accession>
<dbReference type="InterPro" id="IPR051804">
    <property type="entry name" value="Carb_Metab_Reg_Kinase/Isom"/>
</dbReference>
<name>A0A3E1Y8B2_9BACT</name>
<dbReference type="OrthoDB" id="9808275at2"/>
<evidence type="ECO:0000256" key="1">
    <source>
        <dbReference type="ARBA" id="ARBA00022723"/>
    </source>
</evidence>
<evidence type="ECO:0000313" key="3">
    <source>
        <dbReference type="EMBL" id="RFS21452.1"/>
    </source>
</evidence>
<dbReference type="Proteomes" id="UP000260644">
    <property type="component" value="Unassembled WGS sequence"/>
</dbReference>
<dbReference type="SUPFAM" id="SSF51182">
    <property type="entry name" value="RmlC-like cupins"/>
    <property type="match status" value="1"/>
</dbReference>
<sequence length="585" mass="66252">MTASRATEQFLIPLTKDTKNTTGYDIYPSFSATGTIFTGFESLAKWITQQSSNLIIDGYGGVLWETFIQNLQSQLTTANYISVADALLPASEINHLISSSIGNDDPLFGKRFTGEFRDFFSADKLQELQPIPGKLNIIYGCGASLAGWKAPVIYIDVPKNEIQFRSRAGKVRNLGQPTPNNDPKQQYKQFYFVDWPVLNRHKKQLLPKIDVIIDEQRIDTISWCTGTTLRDTISKMSEHMFRARPWFEPGVWGGQWMKERISLLNKEVVNYAWSFELISPENGILLESEGVLMEVSFDTMLMLNNKALLGKAAERFGDAFPIRFDFLDTFNGGNLSVQCHPTVAYTKEHFGEDFTQDETYYILDTKPGAGVYLGFQENINAPEFEQVLRNSFNNHEPVDIEKYVQVFPARKHDLFLIPNGTVHSSGENNLVLEISATPYIFTFKMYDWLRADLSGKPRTLNIDRAFANLNFERKGEVVKETLISKPETIREGSDWKIVNLPTHPQHFYNIERLEFNTRIDLDTAGQCHILSLVEGTSIKVLTNGLEQTVHYAETFVVPAAAGSYTLISNGADVKVVRSFVKEECC</sequence>
<dbReference type="AlphaFoldDB" id="A0A3E1Y8B2"/>
<keyword evidence="4" id="KW-1185">Reference proteome</keyword>
<dbReference type="InterPro" id="IPR011051">
    <property type="entry name" value="RmlC_Cupin_sf"/>
</dbReference>
<reference evidence="3 4" key="1">
    <citation type="submission" date="2018-07" db="EMBL/GenBank/DDBJ databases">
        <title>Chitinophaga K2CV101002-2 sp. nov., isolated from a monsoon evergreen broad-leaved forest soil.</title>
        <authorList>
            <person name="Lv Y."/>
        </authorList>
    </citation>
    <scope>NUCLEOTIDE SEQUENCE [LARGE SCALE GENOMIC DNA]</scope>
    <source>
        <strain evidence="3 4">GDMCC 1.1288</strain>
    </source>
</reference>
<gene>
    <name evidence="3" type="ORF">DVR12_16135</name>
</gene>
<organism evidence="3 4">
    <name type="scientific">Chitinophaga silvatica</name>
    <dbReference type="NCBI Taxonomy" id="2282649"/>
    <lineage>
        <taxon>Bacteria</taxon>
        <taxon>Pseudomonadati</taxon>
        <taxon>Bacteroidota</taxon>
        <taxon>Chitinophagia</taxon>
        <taxon>Chitinophagales</taxon>
        <taxon>Chitinophagaceae</taxon>
        <taxon>Chitinophaga</taxon>
    </lineage>
</organism>
<dbReference type="InterPro" id="IPR014710">
    <property type="entry name" value="RmlC-like_jellyroll"/>
</dbReference>
<dbReference type="PANTHER" id="PTHR42742">
    <property type="entry name" value="TRANSCRIPTIONAL REPRESSOR MPRA"/>
    <property type="match status" value="1"/>
</dbReference>
<keyword evidence="2" id="KW-0862">Zinc</keyword>
<dbReference type="EMBL" id="QPMM01000008">
    <property type="protein sequence ID" value="RFS21452.1"/>
    <property type="molecule type" value="Genomic_DNA"/>
</dbReference>
<evidence type="ECO:0000256" key="2">
    <source>
        <dbReference type="ARBA" id="ARBA00022833"/>
    </source>
</evidence>
<dbReference type="PANTHER" id="PTHR42742:SF3">
    <property type="entry name" value="FRUCTOKINASE"/>
    <property type="match status" value="1"/>
</dbReference>
<evidence type="ECO:0008006" key="5">
    <source>
        <dbReference type="Google" id="ProtNLM"/>
    </source>
</evidence>
<evidence type="ECO:0000313" key="4">
    <source>
        <dbReference type="Proteomes" id="UP000260644"/>
    </source>
</evidence>
<keyword evidence="1" id="KW-0479">Metal-binding</keyword>
<comment type="caution">
    <text evidence="3">The sequence shown here is derived from an EMBL/GenBank/DDBJ whole genome shotgun (WGS) entry which is preliminary data.</text>
</comment>
<protein>
    <recommendedName>
        <fullName evidence="5">Mannose-6-phosphate isomerase, class I</fullName>
    </recommendedName>
</protein>
<dbReference type="CDD" id="cd07010">
    <property type="entry name" value="cupin_PMI_type_I_N_bac"/>
    <property type="match status" value="1"/>
</dbReference>
<proteinExistence type="predicted"/>